<dbReference type="PANTHER" id="PTHR48066:SF1">
    <property type="entry name" value="CARNOSINE SYNTHASE 1"/>
    <property type="match status" value="1"/>
</dbReference>
<dbReference type="PROSITE" id="PS50975">
    <property type="entry name" value="ATP_GRASP"/>
    <property type="match status" value="1"/>
</dbReference>
<name>A0ABD0JYE1_9CAEN</name>
<dbReference type="InterPro" id="IPR016185">
    <property type="entry name" value="PreATP-grasp_dom_sf"/>
</dbReference>
<gene>
    <name evidence="4" type="ORF">BaRGS_00028821</name>
</gene>
<keyword evidence="1" id="KW-0547">Nucleotide-binding</keyword>
<feature type="domain" description="ATP-grasp" evidence="3">
    <location>
        <begin position="584"/>
        <end position="797"/>
    </location>
</feature>
<dbReference type="SUPFAM" id="SSF52440">
    <property type="entry name" value="PreATP-grasp domain"/>
    <property type="match status" value="1"/>
</dbReference>
<dbReference type="Proteomes" id="UP001519460">
    <property type="component" value="Unassembled WGS sequence"/>
</dbReference>
<feature type="region of interest" description="Disordered" evidence="2">
    <location>
        <begin position="1"/>
        <end position="37"/>
    </location>
</feature>
<dbReference type="EMBL" id="JACVVK020000292">
    <property type="protein sequence ID" value="KAK7479913.1"/>
    <property type="molecule type" value="Genomic_DNA"/>
</dbReference>
<dbReference type="Gene3D" id="3.30.470.20">
    <property type="entry name" value="ATP-grasp fold, B domain"/>
    <property type="match status" value="1"/>
</dbReference>
<evidence type="ECO:0000313" key="5">
    <source>
        <dbReference type="Proteomes" id="UP001519460"/>
    </source>
</evidence>
<dbReference type="Pfam" id="PF18130">
    <property type="entry name" value="ATPgrasp_N"/>
    <property type="match status" value="1"/>
</dbReference>
<evidence type="ECO:0000256" key="1">
    <source>
        <dbReference type="PROSITE-ProRule" id="PRU00409"/>
    </source>
</evidence>
<dbReference type="PANTHER" id="PTHR48066">
    <property type="entry name" value="CARNOSINE SYNTHASE 1"/>
    <property type="match status" value="1"/>
</dbReference>
<proteinExistence type="predicted"/>
<keyword evidence="1" id="KW-0067">ATP-binding</keyword>
<evidence type="ECO:0000256" key="2">
    <source>
        <dbReference type="SAM" id="MobiDB-lite"/>
    </source>
</evidence>
<dbReference type="AlphaFoldDB" id="A0ABD0JYE1"/>
<evidence type="ECO:0000313" key="4">
    <source>
        <dbReference type="EMBL" id="KAK7479913.1"/>
    </source>
</evidence>
<reference evidence="4 5" key="1">
    <citation type="journal article" date="2023" name="Sci. Data">
        <title>Genome assembly of the Korean intertidal mud-creeper Batillaria attramentaria.</title>
        <authorList>
            <person name="Patra A.K."/>
            <person name="Ho P.T."/>
            <person name="Jun S."/>
            <person name="Lee S.J."/>
            <person name="Kim Y."/>
            <person name="Won Y.J."/>
        </authorList>
    </citation>
    <scope>NUCLEOTIDE SEQUENCE [LARGE SCALE GENOMIC DNA]</scope>
    <source>
        <strain evidence="4">Wonlab-2016</strain>
    </source>
</reference>
<dbReference type="InterPro" id="IPR041472">
    <property type="entry name" value="BL00235/CARNS1_N"/>
</dbReference>
<organism evidence="4 5">
    <name type="scientific">Batillaria attramentaria</name>
    <dbReference type="NCBI Taxonomy" id="370345"/>
    <lineage>
        <taxon>Eukaryota</taxon>
        <taxon>Metazoa</taxon>
        <taxon>Spiralia</taxon>
        <taxon>Lophotrochozoa</taxon>
        <taxon>Mollusca</taxon>
        <taxon>Gastropoda</taxon>
        <taxon>Caenogastropoda</taxon>
        <taxon>Sorbeoconcha</taxon>
        <taxon>Cerithioidea</taxon>
        <taxon>Batillariidae</taxon>
        <taxon>Batillaria</taxon>
    </lineage>
</organism>
<dbReference type="InterPro" id="IPR011761">
    <property type="entry name" value="ATP-grasp"/>
</dbReference>
<sequence length="915" mass="100362">MGQQQNDSSSHNPVKTAGSTQTSNGQSDQEDLAANSGRVEKDSMDILLAALQDLNLPATIDRTDQPRKHTEDDVTIVIVSHEAEAWAVFFEGNRQYPGAVLYAFTPFWLSRRPSPADVTIETLYVHKAITAGAGGQTYLDSFTPPRRVTYVLNHVCGSDRDPILSAGNKLTAYGLDIPMSSSMPISLRVNDKLLTRTVCAATDVAHPMTLAFILPGENTPDYPDSFPSIRVVRLLSNQNICPSDVEKSVTEFLMSENMSPFQKVVVKPYGFDWFGSRGVSFHPVSEVKAIVTAVLDLMGQIKTGEGVLVESFYATFDPLAVSVPGRPDTITKGEDLQCRLRVIVCRTPSNRAQMTTIVCGINDIHTPVNGDNSVSMSLELMLQLWGVRDTTQQREIHDVIKQKSERLLLELFEQERKVTVEERGGVGSQLEMVGLDVVLTKLHGVITPVVIEVNGQGCIDLSFAYETTNPSRQGEAACVWVQTMVSRSQRFLMQDKTVLVVGGGQYSKRNLWQDAKDFGVKIVMVDSNPNHLARNQVHHFLHVDTDDHTRDQEHADVIVKRVRSEVGRVDGCVTFWEDCVPLTSLVAEGLGLTHTPSYQASSAAKSKTLTLEMAARDAKRDPAHAMIPLPAVLKFEFGCGSVGIRHVTTYNEAAEHVTNIPKMLVAADGLGFGDSLVLMPRLTGSEHHIEVVMFEDQLTAAYVVDMGPTHYPLCLQTLAVFPSVLCDESQRQLIAASVACCRALGFTTGVFSVGMMLTRRGPKLLEINARMGGLYTRDFIRTIYDVDLFHLSLMATCGIRPVASNSLVGGYSTSSTRDNSGQLIGLLLYPGRHGNALATTATPERLQKLHDQGTVVFMQSEEEVDGGPHEYESPFATLVVRGATVEETRAKFMSVCLTLGLETEDSLVGLLRYCH</sequence>
<feature type="compositionally biased region" description="Polar residues" evidence="2">
    <location>
        <begin position="1"/>
        <end position="27"/>
    </location>
</feature>
<evidence type="ECO:0000259" key="3">
    <source>
        <dbReference type="PROSITE" id="PS50975"/>
    </source>
</evidence>
<dbReference type="Gene3D" id="3.40.50.20">
    <property type="match status" value="1"/>
</dbReference>
<protein>
    <recommendedName>
        <fullName evidence="3">ATP-grasp domain-containing protein</fullName>
    </recommendedName>
</protein>
<keyword evidence="5" id="KW-1185">Reference proteome</keyword>
<dbReference type="InterPro" id="IPR031046">
    <property type="entry name" value="CARNS1"/>
</dbReference>
<dbReference type="GO" id="GO:0005524">
    <property type="term" value="F:ATP binding"/>
    <property type="evidence" value="ECO:0007669"/>
    <property type="project" value="UniProtKB-UniRule"/>
</dbReference>
<dbReference type="SUPFAM" id="SSF56059">
    <property type="entry name" value="Glutathione synthetase ATP-binding domain-like"/>
    <property type="match status" value="1"/>
</dbReference>
<comment type="caution">
    <text evidence="4">The sequence shown here is derived from an EMBL/GenBank/DDBJ whole genome shotgun (WGS) entry which is preliminary data.</text>
</comment>
<accession>A0ABD0JYE1</accession>